<reference evidence="2" key="1">
    <citation type="submission" date="2020-06" db="EMBL/GenBank/DDBJ databases">
        <authorList>
            <person name="Li T."/>
            <person name="Hu X."/>
            <person name="Zhang T."/>
            <person name="Song X."/>
            <person name="Zhang H."/>
            <person name="Dai N."/>
            <person name="Sheng W."/>
            <person name="Hou X."/>
            <person name="Wei L."/>
        </authorList>
    </citation>
    <scope>NUCLEOTIDE SEQUENCE</scope>
    <source>
        <strain evidence="2">G02</strain>
        <tissue evidence="2">Leaf</tissue>
    </source>
</reference>
<reference evidence="2" key="2">
    <citation type="journal article" date="2024" name="Plant">
        <title>Genomic evolution and insights into agronomic trait innovations of Sesamum species.</title>
        <authorList>
            <person name="Miao H."/>
            <person name="Wang L."/>
            <person name="Qu L."/>
            <person name="Liu H."/>
            <person name="Sun Y."/>
            <person name="Le M."/>
            <person name="Wang Q."/>
            <person name="Wei S."/>
            <person name="Zheng Y."/>
            <person name="Lin W."/>
            <person name="Duan Y."/>
            <person name="Cao H."/>
            <person name="Xiong S."/>
            <person name="Wang X."/>
            <person name="Wei L."/>
            <person name="Li C."/>
            <person name="Ma Q."/>
            <person name="Ju M."/>
            <person name="Zhao R."/>
            <person name="Li G."/>
            <person name="Mu C."/>
            <person name="Tian Q."/>
            <person name="Mei H."/>
            <person name="Zhang T."/>
            <person name="Gao T."/>
            <person name="Zhang H."/>
        </authorList>
    </citation>
    <scope>NUCLEOTIDE SEQUENCE</scope>
    <source>
        <strain evidence="2">G02</strain>
    </source>
</reference>
<dbReference type="EMBL" id="JACGWJ010000021">
    <property type="protein sequence ID" value="KAL0336619.1"/>
    <property type="molecule type" value="Genomic_DNA"/>
</dbReference>
<proteinExistence type="predicted"/>
<comment type="caution">
    <text evidence="2">The sequence shown here is derived from an EMBL/GenBank/DDBJ whole genome shotgun (WGS) entry which is preliminary data.</text>
</comment>
<protein>
    <submittedName>
        <fullName evidence="2">Uncharacterized protein</fullName>
    </submittedName>
</protein>
<evidence type="ECO:0000313" key="2">
    <source>
        <dbReference type="EMBL" id="KAL0336619.1"/>
    </source>
</evidence>
<dbReference type="AlphaFoldDB" id="A0AAW2MYY9"/>
<evidence type="ECO:0000256" key="1">
    <source>
        <dbReference type="SAM" id="MobiDB-lite"/>
    </source>
</evidence>
<accession>A0AAW2MYY9</accession>
<sequence>MATPSDVGVSEEGDQAPPAPAPLTMEGPDALVQPQAGDVLPKWLVRLECLQKVLQDVQY</sequence>
<gene>
    <name evidence="2" type="ORF">Sradi_4873800</name>
</gene>
<name>A0AAW2MYY9_SESRA</name>
<feature type="region of interest" description="Disordered" evidence="1">
    <location>
        <begin position="1"/>
        <end position="26"/>
    </location>
</feature>
<organism evidence="2">
    <name type="scientific">Sesamum radiatum</name>
    <name type="common">Black benniseed</name>
    <dbReference type="NCBI Taxonomy" id="300843"/>
    <lineage>
        <taxon>Eukaryota</taxon>
        <taxon>Viridiplantae</taxon>
        <taxon>Streptophyta</taxon>
        <taxon>Embryophyta</taxon>
        <taxon>Tracheophyta</taxon>
        <taxon>Spermatophyta</taxon>
        <taxon>Magnoliopsida</taxon>
        <taxon>eudicotyledons</taxon>
        <taxon>Gunneridae</taxon>
        <taxon>Pentapetalae</taxon>
        <taxon>asterids</taxon>
        <taxon>lamiids</taxon>
        <taxon>Lamiales</taxon>
        <taxon>Pedaliaceae</taxon>
        <taxon>Sesamum</taxon>
    </lineage>
</organism>